<evidence type="ECO:0000313" key="7">
    <source>
        <dbReference type="EMBL" id="QTD45793.1"/>
    </source>
</evidence>
<dbReference type="RefSeq" id="WP_208009546.1">
    <property type="nucleotide sequence ID" value="NZ_CP071796.1"/>
</dbReference>
<dbReference type="Pfam" id="PF03626">
    <property type="entry name" value="COX4_pro"/>
    <property type="match status" value="1"/>
</dbReference>
<dbReference type="KEGG" id="otd:J1M35_02405"/>
<name>A0A975CLP5_9BURK</name>
<keyword evidence="4 6" id="KW-1133">Transmembrane helix</keyword>
<comment type="subcellular location">
    <subcellularLocation>
        <location evidence="1">Cell membrane</location>
        <topology evidence="1">Multi-pass membrane protein</topology>
    </subcellularLocation>
</comment>
<evidence type="ECO:0000256" key="5">
    <source>
        <dbReference type="ARBA" id="ARBA00023136"/>
    </source>
</evidence>
<feature type="transmembrane region" description="Helical" evidence="6">
    <location>
        <begin position="68"/>
        <end position="87"/>
    </location>
</feature>
<dbReference type="GO" id="GO:0005886">
    <property type="term" value="C:plasma membrane"/>
    <property type="evidence" value="ECO:0007669"/>
    <property type="project" value="UniProtKB-SubCell"/>
</dbReference>
<keyword evidence="5 6" id="KW-0472">Membrane</keyword>
<dbReference type="InterPro" id="IPR005171">
    <property type="entry name" value="Cyt_c_oxidase_su4_prok"/>
</dbReference>
<reference evidence="7" key="1">
    <citation type="submission" date="2021-03" db="EMBL/GenBank/DDBJ databases">
        <title>Ottowia sp. 27C isolated from the cloaca of a Giant Asian pond turtle (Heosemys grandis).</title>
        <authorList>
            <person name="Spergser J."/>
            <person name="Busse H.-J."/>
        </authorList>
    </citation>
    <scope>NUCLEOTIDE SEQUENCE</scope>
    <source>
        <strain evidence="7">27C</strain>
    </source>
</reference>
<accession>A0A975CLP5</accession>
<dbReference type="Proteomes" id="UP000663903">
    <property type="component" value="Chromosome"/>
</dbReference>
<evidence type="ECO:0000313" key="8">
    <source>
        <dbReference type="Proteomes" id="UP000663903"/>
    </source>
</evidence>
<keyword evidence="8" id="KW-1185">Reference proteome</keyword>
<protein>
    <submittedName>
        <fullName evidence="7">Cytochrome C oxidase subunit IV family protein</fullName>
    </submittedName>
</protein>
<dbReference type="AlphaFoldDB" id="A0A975CLP5"/>
<proteinExistence type="predicted"/>
<gene>
    <name evidence="7" type="ORF">J1M35_02405</name>
</gene>
<evidence type="ECO:0000256" key="4">
    <source>
        <dbReference type="ARBA" id="ARBA00022989"/>
    </source>
</evidence>
<evidence type="ECO:0000256" key="3">
    <source>
        <dbReference type="ARBA" id="ARBA00022692"/>
    </source>
</evidence>
<sequence length="89" mass="9592">MKPRVVDLVWLLLLAATALTWGLSSSGWVARAGLGGMAVVFALAWLKGLGVILEFMELRHAPPLWRRALIGGLTLISALILLAYALALR</sequence>
<keyword evidence="3 6" id="KW-0812">Transmembrane</keyword>
<evidence type="ECO:0000256" key="1">
    <source>
        <dbReference type="ARBA" id="ARBA00004651"/>
    </source>
</evidence>
<evidence type="ECO:0000256" key="2">
    <source>
        <dbReference type="ARBA" id="ARBA00022475"/>
    </source>
</evidence>
<feature type="transmembrane region" description="Helical" evidence="6">
    <location>
        <begin position="34"/>
        <end position="56"/>
    </location>
</feature>
<evidence type="ECO:0000256" key="6">
    <source>
        <dbReference type="SAM" id="Phobius"/>
    </source>
</evidence>
<organism evidence="7 8">
    <name type="scientific">Ottowia testudinis</name>
    <dbReference type="NCBI Taxonomy" id="2816950"/>
    <lineage>
        <taxon>Bacteria</taxon>
        <taxon>Pseudomonadati</taxon>
        <taxon>Pseudomonadota</taxon>
        <taxon>Betaproteobacteria</taxon>
        <taxon>Burkholderiales</taxon>
        <taxon>Comamonadaceae</taxon>
        <taxon>Ottowia</taxon>
    </lineage>
</organism>
<keyword evidence="2" id="KW-1003">Cell membrane</keyword>
<dbReference type="EMBL" id="CP071796">
    <property type="protein sequence ID" value="QTD45793.1"/>
    <property type="molecule type" value="Genomic_DNA"/>
</dbReference>